<reference evidence="1 2" key="2">
    <citation type="journal article" date="2022" name="Mol. Ecol. Resour.">
        <title>The genomes of chicory, endive, great burdock and yacon provide insights into Asteraceae paleo-polyploidization history and plant inulin production.</title>
        <authorList>
            <person name="Fan W."/>
            <person name="Wang S."/>
            <person name="Wang H."/>
            <person name="Wang A."/>
            <person name="Jiang F."/>
            <person name="Liu H."/>
            <person name="Zhao H."/>
            <person name="Xu D."/>
            <person name="Zhang Y."/>
        </authorList>
    </citation>
    <scope>NUCLEOTIDE SEQUENCE [LARGE SCALE GENOMIC DNA]</scope>
    <source>
        <strain evidence="2">cv. Niubang</strain>
    </source>
</reference>
<organism evidence="1 2">
    <name type="scientific">Arctium lappa</name>
    <name type="common">Greater burdock</name>
    <name type="synonym">Lappa major</name>
    <dbReference type="NCBI Taxonomy" id="4217"/>
    <lineage>
        <taxon>Eukaryota</taxon>
        <taxon>Viridiplantae</taxon>
        <taxon>Streptophyta</taxon>
        <taxon>Embryophyta</taxon>
        <taxon>Tracheophyta</taxon>
        <taxon>Spermatophyta</taxon>
        <taxon>Magnoliopsida</taxon>
        <taxon>eudicotyledons</taxon>
        <taxon>Gunneridae</taxon>
        <taxon>Pentapetalae</taxon>
        <taxon>asterids</taxon>
        <taxon>campanulids</taxon>
        <taxon>Asterales</taxon>
        <taxon>Asteraceae</taxon>
        <taxon>Carduoideae</taxon>
        <taxon>Cardueae</taxon>
        <taxon>Arctiinae</taxon>
        <taxon>Arctium</taxon>
    </lineage>
</organism>
<keyword evidence="2" id="KW-1185">Reference proteome</keyword>
<evidence type="ECO:0000313" key="1">
    <source>
        <dbReference type="EMBL" id="KAI3680772.1"/>
    </source>
</evidence>
<dbReference type="EMBL" id="CM042059">
    <property type="protein sequence ID" value="KAI3680772.1"/>
    <property type="molecule type" value="Genomic_DNA"/>
</dbReference>
<proteinExistence type="predicted"/>
<gene>
    <name evidence="1" type="ORF">L6452_35548</name>
</gene>
<protein>
    <submittedName>
        <fullName evidence="1">Uncharacterized protein</fullName>
    </submittedName>
</protein>
<sequence>MEKKTMVHATMENVSQQRYNLKSRRYRDINSRFPSYVKMDVVRFIEPATFKYHLITRSNFGTWASPESLGSLVNWVAVEDYQSSMASVKLSDSEFLIAYDWEDKGLDYIVIKRSELHGKFTMEALNGLCVILNSEVMEALLELSFLWKVNTAPVIFTLCLINSKACCPLIKDKHLSQANNFTCMNMQSRKTQVCRLLMACIGVPKALEDAADNILKD</sequence>
<dbReference type="Proteomes" id="UP001055879">
    <property type="component" value="Linkage Group LG13"/>
</dbReference>
<reference evidence="2" key="1">
    <citation type="journal article" date="2022" name="Mol. Ecol. Resour.">
        <title>The genomes of chicory, endive, great burdock and yacon provide insights into Asteraceae palaeo-polyploidization history and plant inulin production.</title>
        <authorList>
            <person name="Fan W."/>
            <person name="Wang S."/>
            <person name="Wang H."/>
            <person name="Wang A."/>
            <person name="Jiang F."/>
            <person name="Liu H."/>
            <person name="Zhao H."/>
            <person name="Xu D."/>
            <person name="Zhang Y."/>
        </authorList>
    </citation>
    <scope>NUCLEOTIDE SEQUENCE [LARGE SCALE GENOMIC DNA]</scope>
    <source>
        <strain evidence="2">cv. Niubang</strain>
    </source>
</reference>
<name>A0ACB8Y5Z6_ARCLA</name>
<evidence type="ECO:0000313" key="2">
    <source>
        <dbReference type="Proteomes" id="UP001055879"/>
    </source>
</evidence>
<comment type="caution">
    <text evidence="1">The sequence shown here is derived from an EMBL/GenBank/DDBJ whole genome shotgun (WGS) entry which is preliminary data.</text>
</comment>
<accession>A0ACB8Y5Z6</accession>